<name>W6MNH6_9ASCO</name>
<dbReference type="RefSeq" id="XP_022460209.1">
    <property type="nucleotide sequence ID" value="XM_022600911.1"/>
</dbReference>
<reference evidence="1" key="2">
    <citation type="submission" date="2014-02" db="EMBL/GenBank/DDBJ databases">
        <title>Complete DNA sequence of /Kuraishia capsulata/ illustrates novel genomic features among budding yeasts (/Saccharomycotina/).</title>
        <authorList>
            <person name="Morales L."/>
            <person name="Noel B."/>
            <person name="Porcel B."/>
            <person name="Marcet-Houben M."/>
            <person name="Hullo M-F."/>
            <person name="Sacerdot C."/>
            <person name="Tekaia F."/>
            <person name="Leh-Louis V."/>
            <person name="Despons L."/>
            <person name="Khanna V."/>
            <person name="Aury J-M."/>
            <person name="Barbe V."/>
            <person name="Couloux A."/>
            <person name="Labadie K."/>
            <person name="Pelletier E."/>
            <person name="Souciet J-L."/>
            <person name="Boekhout T."/>
            <person name="Gabaldon T."/>
            <person name="Wincker P."/>
            <person name="Dujon B."/>
        </authorList>
    </citation>
    <scope>NUCLEOTIDE SEQUENCE</scope>
    <source>
        <strain evidence="1">CBS 1993</strain>
    </source>
</reference>
<evidence type="ECO:0000313" key="1">
    <source>
        <dbReference type="EMBL" id="CDK28219.1"/>
    </source>
</evidence>
<dbReference type="Proteomes" id="UP000019384">
    <property type="component" value="Unassembled WGS sequence"/>
</dbReference>
<dbReference type="GeneID" id="34521597"/>
<gene>
    <name evidence="1" type="ORF">KUCA_T00004201001</name>
</gene>
<evidence type="ECO:0008006" key="3">
    <source>
        <dbReference type="Google" id="ProtNLM"/>
    </source>
</evidence>
<reference evidence="1" key="1">
    <citation type="submission" date="2013-12" db="EMBL/GenBank/DDBJ databases">
        <authorList>
            <person name="Genoscope - CEA"/>
        </authorList>
    </citation>
    <scope>NUCLEOTIDE SEQUENCE</scope>
    <source>
        <strain evidence="1">CBS 1993</strain>
    </source>
</reference>
<dbReference type="AlphaFoldDB" id="W6MNH6"/>
<accession>W6MNH6</accession>
<dbReference type="SUPFAM" id="SSF50182">
    <property type="entry name" value="Sm-like ribonucleoproteins"/>
    <property type="match status" value="1"/>
</dbReference>
<dbReference type="EMBL" id="HG793129">
    <property type="protein sequence ID" value="CDK28219.1"/>
    <property type="molecule type" value="Genomic_DNA"/>
</dbReference>
<proteinExistence type="predicted"/>
<protein>
    <recommendedName>
        <fullName evidence="3">LSM domain-containing protein</fullName>
    </recommendedName>
</protein>
<evidence type="ECO:0000313" key="2">
    <source>
        <dbReference type="Proteomes" id="UP000019384"/>
    </source>
</evidence>
<sequence length="49" mass="5614">MAVGIPVKLLNEAQGHVISLELTSGETYRGKLLECELFFMFFFWLLSAY</sequence>
<dbReference type="OrthoDB" id="6425924at2759"/>
<keyword evidence="2" id="KW-1185">Reference proteome</keyword>
<dbReference type="STRING" id="1382522.W6MNH6"/>
<organism evidence="1 2">
    <name type="scientific">Kuraishia capsulata CBS 1993</name>
    <dbReference type="NCBI Taxonomy" id="1382522"/>
    <lineage>
        <taxon>Eukaryota</taxon>
        <taxon>Fungi</taxon>
        <taxon>Dikarya</taxon>
        <taxon>Ascomycota</taxon>
        <taxon>Saccharomycotina</taxon>
        <taxon>Pichiomycetes</taxon>
        <taxon>Pichiales</taxon>
        <taxon>Pichiaceae</taxon>
        <taxon>Kuraishia</taxon>
    </lineage>
</organism>
<dbReference type="HOGENOM" id="CLU_3143284_0_0_1"/>
<dbReference type="Gene3D" id="2.30.30.100">
    <property type="match status" value="1"/>
</dbReference>
<dbReference type="InterPro" id="IPR010920">
    <property type="entry name" value="LSM_dom_sf"/>
</dbReference>